<dbReference type="PROSITE" id="PS51918">
    <property type="entry name" value="RADICAL_SAM"/>
    <property type="match status" value="1"/>
</dbReference>
<comment type="cofactor">
    <cofactor evidence="1">
        <name>[4Fe-4S] cluster</name>
        <dbReference type="ChEBI" id="CHEBI:49883"/>
    </cofactor>
</comment>
<evidence type="ECO:0000313" key="8">
    <source>
        <dbReference type="Proteomes" id="UP001209535"/>
    </source>
</evidence>
<dbReference type="Pfam" id="PF04055">
    <property type="entry name" value="Radical_SAM"/>
    <property type="match status" value="1"/>
</dbReference>
<evidence type="ECO:0000256" key="2">
    <source>
        <dbReference type="ARBA" id="ARBA00022691"/>
    </source>
</evidence>
<dbReference type="InterPro" id="IPR050377">
    <property type="entry name" value="Radical_SAM_PqqE_MftC-like"/>
</dbReference>
<proteinExistence type="predicted"/>
<keyword evidence="4" id="KW-0408">Iron</keyword>
<dbReference type="InterPro" id="IPR058240">
    <property type="entry name" value="rSAM_sf"/>
</dbReference>
<keyword evidence="8" id="KW-1185">Reference proteome</keyword>
<organism evidence="7 8">
    <name type="scientific">Albidovulum salinarum</name>
    <dbReference type="NCBI Taxonomy" id="2984153"/>
    <lineage>
        <taxon>Bacteria</taxon>
        <taxon>Pseudomonadati</taxon>
        <taxon>Pseudomonadota</taxon>
        <taxon>Alphaproteobacteria</taxon>
        <taxon>Rhodobacterales</taxon>
        <taxon>Paracoccaceae</taxon>
        <taxon>Albidovulum</taxon>
    </lineage>
</organism>
<keyword evidence="5" id="KW-0411">Iron-sulfur</keyword>
<gene>
    <name evidence="7" type="ORF">OEZ60_15230</name>
</gene>
<dbReference type="SFLD" id="SFLDS00029">
    <property type="entry name" value="Radical_SAM"/>
    <property type="match status" value="1"/>
</dbReference>
<evidence type="ECO:0000256" key="4">
    <source>
        <dbReference type="ARBA" id="ARBA00023004"/>
    </source>
</evidence>
<name>A0ABT2X7M4_9RHOB</name>
<evidence type="ECO:0000256" key="5">
    <source>
        <dbReference type="ARBA" id="ARBA00023014"/>
    </source>
</evidence>
<dbReference type="Gene3D" id="3.20.20.70">
    <property type="entry name" value="Aldolase class I"/>
    <property type="match status" value="1"/>
</dbReference>
<dbReference type="EMBL" id="JAOVQO010000014">
    <property type="protein sequence ID" value="MCU9849354.1"/>
    <property type="molecule type" value="Genomic_DNA"/>
</dbReference>
<dbReference type="RefSeq" id="WP_263337946.1">
    <property type="nucleotide sequence ID" value="NZ_JAOVQO010000014.1"/>
</dbReference>
<dbReference type="CDD" id="cd01335">
    <property type="entry name" value="Radical_SAM"/>
    <property type="match status" value="1"/>
</dbReference>
<dbReference type="InterPro" id="IPR013785">
    <property type="entry name" value="Aldolase_TIM"/>
</dbReference>
<evidence type="ECO:0000256" key="1">
    <source>
        <dbReference type="ARBA" id="ARBA00001966"/>
    </source>
</evidence>
<keyword evidence="2" id="KW-0949">S-adenosyl-L-methionine</keyword>
<evidence type="ECO:0000259" key="6">
    <source>
        <dbReference type="PROSITE" id="PS51918"/>
    </source>
</evidence>
<protein>
    <submittedName>
        <fullName evidence="7">Radical SAM protein</fullName>
    </submittedName>
</protein>
<dbReference type="InterPro" id="IPR007197">
    <property type="entry name" value="rSAM"/>
</dbReference>
<evidence type="ECO:0000313" key="7">
    <source>
        <dbReference type="EMBL" id="MCU9849354.1"/>
    </source>
</evidence>
<dbReference type="PANTHER" id="PTHR11228">
    <property type="entry name" value="RADICAL SAM DOMAIN PROTEIN"/>
    <property type="match status" value="1"/>
</dbReference>
<evidence type="ECO:0000256" key="3">
    <source>
        <dbReference type="ARBA" id="ARBA00022723"/>
    </source>
</evidence>
<keyword evidence="3" id="KW-0479">Metal-binding</keyword>
<reference evidence="7 8" key="1">
    <citation type="submission" date="2022-10" db="EMBL/GenBank/DDBJ databases">
        <title>Defluviimonas sp. nov., isolated from ocean surface sediments.</title>
        <authorList>
            <person name="He W."/>
            <person name="Wang L."/>
            <person name="Zhang D.-F."/>
        </authorList>
    </citation>
    <scope>NUCLEOTIDE SEQUENCE [LARGE SCALE GENOMIC DNA]</scope>
    <source>
        <strain evidence="7 8">WL0024</strain>
    </source>
</reference>
<dbReference type="SFLD" id="SFLDG01067">
    <property type="entry name" value="SPASM/twitch_domain_containing"/>
    <property type="match status" value="1"/>
</dbReference>
<accession>A0ABT2X7M4</accession>
<dbReference type="SUPFAM" id="SSF102114">
    <property type="entry name" value="Radical SAM enzymes"/>
    <property type="match status" value="1"/>
</dbReference>
<dbReference type="Proteomes" id="UP001209535">
    <property type="component" value="Unassembled WGS sequence"/>
</dbReference>
<comment type="caution">
    <text evidence="7">The sequence shown here is derived from an EMBL/GenBank/DDBJ whole genome shotgun (WGS) entry which is preliminary data.</text>
</comment>
<sequence>MWNTCNAACDHCAVSSNPKDRTTNSDEDIRRLIDQCCADDPEPSIGLSGGEAFLYFPRLIEIIKYARERGAKVSVNTNCYWANSREKALDLVRQVKDAGLTKLVVSTDEFHLRYIPAERVINAILACKDVHLEVDLQFVSTKRSYRLADFLEEHGDDLLNISCREIPCHPVGEARRNIAEGDLFIREGVPLGLCPSAVMSISAKGDVIPCCNTAGHLPALRIGDVREPLRDLHDKFRTSAVMQILCAEGPAAFLDAAEKAGYHRERGYVDQCHLCYDLFKDEQIALSLKEFAATKMSEVVYSFLKGLPCGRYGTHNAANPTLQKEMSD</sequence>
<dbReference type="PANTHER" id="PTHR11228:SF7">
    <property type="entry name" value="PQQA PEPTIDE CYCLASE"/>
    <property type="match status" value="1"/>
</dbReference>
<feature type="domain" description="Radical SAM core" evidence="6">
    <location>
        <begin position="1"/>
        <end position="204"/>
    </location>
</feature>